<keyword evidence="1" id="KW-0812">Transmembrane</keyword>
<dbReference type="GO" id="GO:0042910">
    <property type="term" value="F:xenobiotic transmembrane transporter activity"/>
    <property type="evidence" value="ECO:0007669"/>
    <property type="project" value="TreeGrafter"/>
</dbReference>
<dbReference type="Gene3D" id="3.30.70.1430">
    <property type="entry name" value="Multidrug efflux transporter AcrB pore domain"/>
    <property type="match status" value="2"/>
</dbReference>
<gene>
    <name evidence="2" type="primary">mdtC</name>
</gene>
<dbReference type="Pfam" id="PF00873">
    <property type="entry name" value="ACR_tran"/>
    <property type="match status" value="1"/>
</dbReference>
<dbReference type="SUPFAM" id="SSF82866">
    <property type="entry name" value="Multidrug efflux transporter AcrB transmembrane domain"/>
    <property type="match status" value="2"/>
</dbReference>
<feature type="transmembrane region" description="Helical" evidence="1">
    <location>
        <begin position="1002"/>
        <end position="1025"/>
    </location>
</feature>
<feature type="transmembrane region" description="Helical" evidence="1">
    <location>
        <begin position="441"/>
        <end position="461"/>
    </location>
</feature>
<dbReference type="Gene3D" id="3.30.2090.10">
    <property type="entry name" value="Multidrug efflux transporter AcrB TolC docking domain, DN and DC subdomains"/>
    <property type="match status" value="2"/>
</dbReference>
<dbReference type="AlphaFoldDB" id="A0A7L9QCH5"/>
<feature type="transmembrane region" description="Helical" evidence="1">
    <location>
        <begin position="399"/>
        <end position="420"/>
    </location>
</feature>
<dbReference type="PANTHER" id="PTHR32063:SF0">
    <property type="entry name" value="SWARMING MOTILITY PROTEIN SWRC"/>
    <property type="match status" value="1"/>
</dbReference>
<accession>A0A7L9QCH5</accession>
<feature type="transmembrane region" description="Helical" evidence="1">
    <location>
        <begin position="870"/>
        <end position="889"/>
    </location>
</feature>
<dbReference type="GO" id="GO:0005886">
    <property type="term" value="C:plasma membrane"/>
    <property type="evidence" value="ECO:0007669"/>
    <property type="project" value="TreeGrafter"/>
</dbReference>
<feature type="transmembrane region" description="Helical" evidence="1">
    <location>
        <begin position="968"/>
        <end position="990"/>
    </location>
</feature>
<feature type="transmembrane region" description="Helical" evidence="1">
    <location>
        <begin position="370"/>
        <end position="387"/>
    </location>
</feature>
<keyword evidence="1" id="KW-0472">Membrane</keyword>
<dbReference type="InterPro" id="IPR001036">
    <property type="entry name" value="Acrflvin-R"/>
</dbReference>
<dbReference type="InterPro" id="IPR027463">
    <property type="entry name" value="AcrB_DN_DC_subdom"/>
</dbReference>
<feature type="transmembrane region" description="Helical" evidence="1">
    <location>
        <begin position="12"/>
        <end position="32"/>
    </location>
</feature>
<feature type="transmembrane region" description="Helical" evidence="1">
    <location>
        <begin position="922"/>
        <end position="947"/>
    </location>
</feature>
<feature type="transmembrane region" description="Helical" evidence="1">
    <location>
        <begin position="473"/>
        <end position="496"/>
    </location>
</feature>
<dbReference type="Gene3D" id="3.30.70.1320">
    <property type="entry name" value="Multidrug efflux transporter AcrB pore domain like"/>
    <property type="match status" value="1"/>
</dbReference>
<dbReference type="Gene3D" id="1.20.1640.10">
    <property type="entry name" value="Multidrug efflux transporter AcrB transmembrane domain"/>
    <property type="match status" value="2"/>
</dbReference>
<feature type="transmembrane region" description="Helical" evidence="1">
    <location>
        <begin position="539"/>
        <end position="561"/>
    </location>
</feature>
<feature type="transmembrane region" description="Helical" evidence="1">
    <location>
        <begin position="344"/>
        <end position="363"/>
    </location>
</feature>
<reference evidence="2" key="1">
    <citation type="submission" date="2020-09" db="EMBL/GenBank/DDBJ databases">
        <title>A new high-throughput screening method to detect antimicrobial volatiles from metagenomic clone libraries.</title>
        <authorList>
            <person name="Stocker F."/>
            <person name="Obermeier M."/>
            <person name="Resch K."/>
            <person name="Berg G."/>
            <person name="Mueller Bogota C.A."/>
        </authorList>
    </citation>
    <scope>NUCLEOTIDE SEQUENCE</scope>
</reference>
<evidence type="ECO:0000256" key="1">
    <source>
        <dbReference type="SAM" id="Phobius"/>
    </source>
</evidence>
<name>A0A7L9QCH5_9ZZZZ</name>
<organism evidence="2">
    <name type="scientific">uncultured organism</name>
    <dbReference type="NCBI Taxonomy" id="155900"/>
    <lineage>
        <taxon>unclassified sequences</taxon>
        <taxon>environmental samples</taxon>
    </lineage>
</organism>
<dbReference type="PANTHER" id="PTHR32063">
    <property type="match status" value="1"/>
</dbReference>
<feature type="transmembrane region" description="Helical" evidence="1">
    <location>
        <begin position="896"/>
        <end position="916"/>
    </location>
</feature>
<keyword evidence="1" id="KW-1133">Transmembrane helix</keyword>
<dbReference type="SUPFAM" id="SSF82714">
    <property type="entry name" value="Multidrug efflux transporter AcrB TolC docking domain, DN and DC subdomains"/>
    <property type="match status" value="1"/>
</dbReference>
<protein>
    <submittedName>
        <fullName evidence="2">Multidrug resistance protein MdtC</fullName>
    </submittedName>
</protein>
<sequence length="1053" mass="112708">MWLTRFSIQRPIIVSMVFIALAAYGLLSFFQIGRSLNPNVTFPIVVVSANYPGASPAEMERLVIKPIEDQIDGIDNLDQMSATAEEGTAAVIVQFKIDTNLDYAAIDVQRRVDTARVYMPTDLDPPLVDKSAGSQQAPILTLALNSSSLSATGLSDLVSQRIVPDIRHIPNVQSVDVSGDVKREFHVFPDPLRLMGTAATLPDIFNAINQNNANVPGGRMSSPTAETDVSIHSDIIKPSDMLGVPLPILTTFSGTGAVGTQANGLKIGDVATAEDGHVEQRIISKYNGRPTLILNVNRVIGTDEINSTKVAREQMKVIEARYPAVHFDEVAAAADYTQKSLDGVLQSLVEGIVLTAVVLMLFLHAWRNALVVMIAIPCSLLSTFIVMKQLHFTLDVVSLMGLSLIIGILVDDSIVVLENITRHRDMGEGPVDASISGRGEIGGAAVAITLVDVVVFLPIAFLSGIVGKFMIEFGVVVVVATLFSLFVSFTLTPMLAARWSVVKPIEAAPRYLAWFQHGFERLTAWYRDRALPFALGHRWLTVGVCVALLFSSFVLVGAGAVQSEFIPSSSTGSIDGTLTYHPGTPIAVTAAAMDRLEAAIIAIPYVESVITTVGTKPAGFGETTGGFTGNLTIELQKDHRAATNDVVRQIRTLSSLTPGAVTTFSAEGGSASGSDPIYYTLSGPEDQIQAGADKLAAFIKSIPGTVNVQTGAESEAERLNINIDRLKCAVLGISPGTVSTAARIAIGGAVATRVRTESGLVDVRVQLPGNWRNRLADIENIKVRANDGVSLYRLADVASFSYELAPTKIERRDKQRIVRVTGGFDPDATTLGTVTGKIDAALAQPGFLPNGVALKASGDSQFFAETMSSMGLAMLTSFALVYVLMVMLYSSFITPFVIMFSVPLALVGALYGLAITHQTLNLFSLIGIIMLFGLVAKNGILLVDYANTQRKHGLRAVEAMRVAAGIRLRPIVMTTASMVFGMLPLALGLAEGAEFRRSMGTVLIGGLLSSLILTLFLVPVIYSWVAGFIERRADRKAVTREHRSPAERVLADA</sequence>
<evidence type="ECO:0000313" key="2">
    <source>
        <dbReference type="EMBL" id="QOL00304.1"/>
    </source>
</evidence>
<dbReference type="EMBL" id="MW000466">
    <property type="protein sequence ID" value="QOL00304.1"/>
    <property type="molecule type" value="Genomic_DNA"/>
</dbReference>
<dbReference type="PRINTS" id="PR00702">
    <property type="entry name" value="ACRIFLAVINRP"/>
</dbReference>
<proteinExistence type="predicted"/>
<dbReference type="SUPFAM" id="SSF82693">
    <property type="entry name" value="Multidrug efflux transporter AcrB pore domain, PN1, PN2, PC1 and PC2 subdomains"/>
    <property type="match status" value="2"/>
</dbReference>
<dbReference type="Gene3D" id="3.30.70.1440">
    <property type="entry name" value="Multidrug efflux transporter AcrB pore domain"/>
    <property type="match status" value="1"/>
</dbReference>